<dbReference type="GeneID" id="24796877"/>
<dbReference type="RefSeq" id="WP_048090558.1">
    <property type="nucleotide sequence ID" value="NZ_CP009552.1"/>
</dbReference>
<sequence length="322" mass="37581">MEFRTVVEKAEFLNPMTNEIETVDVEVRFDPLTGKPSRVITKPLPFSTEPELPDFSNEWCPFCEENIYKVGCRDVRIAKGELMKRGEAILMANISPYARNSLVVRLSRAHYIPISDFRPELFTDAFLLTQEYMAKLEPDFVSVTMNYMKSAGSSLTHPHIQVLVTEVLMDYQERVRDCAEKFYSENGANFWEVFWENAGNLRISENMWKWYAPFSPRGFEHVSAFISRGFGDLDEKDFSELSEGIVKVLRYYGEKGYNAFNFGLFASFRTEEYLASQFDIVARSVMDKYYWNDIFAITKVYDETYSNRLPEETAEEIKKYFS</sequence>
<evidence type="ECO:0000313" key="1">
    <source>
        <dbReference type="EMBL" id="AIY89335.1"/>
    </source>
</evidence>
<dbReference type="STRING" id="565033.GACE_0279"/>
<dbReference type="HOGENOM" id="CLU_071478_0_0_2"/>
<proteinExistence type="predicted"/>
<protein>
    <recommendedName>
        <fullName evidence="3">Galactose-1-phosphate uridylyltransferase</fullName>
    </recommendedName>
</protein>
<dbReference type="KEGG" id="gac:GACE_0279"/>
<dbReference type="eggNOG" id="arCOG00420">
    <property type="taxonomic scope" value="Archaea"/>
</dbReference>
<name>A0A0A7GBC7_GEOAI</name>
<dbReference type="Gene3D" id="3.30.428.10">
    <property type="entry name" value="HIT-like"/>
    <property type="match status" value="1"/>
</dbReference>
<gene>
    <name evidence="1" type="ORF">GACE_0279</name>
</gene>
<dbReference type="SUPFAM" id="SSF54197">
    <property type="entry name" value="HIT-like"/>
    <property type="match status" value="1"/>
</dbReference>
<dbReference type="InterPro" id="IPR036265">
    <property type="entry name" value="HIT-like_sf"/>
</dbReference>
<reference evidence="1 2" key="1">
    <citation type="journal article" date="2015" name="Appl. Environ. Microbiol.">
        <title>The Geoglobus acetivorans genome: Fe(III) reduction, acetate utilization, autotrophic growth, and degradation of aromatic compounds in a hyperthermophilic archaeon.</title>
        <authorList>
            <person name="Mardanov A.V."/>
            <person name="Slododkina G.B."/>
            <person name="Slobodkin A.I."/>
            <person name="Beletsky A.V."/>
            <person name="Gavrilov S.N."/>
            <person name="Kublanov I.V."/>
            <person name="Bonch-Osmolovskaya E.A."/>
            <person name="Skryabin K.G."/>
            <person name="Ravin N.V."/>
        </authorList>
    </citation>
    <scope>NUCLEOTIDE SEQUENCE [LARGE SCALE GENOMIC DNA]</scope>
    <source>
        <strain evidence="1 2">SBH6</strain>
    </source>
</reference>
<dbReference type="AlphaFoldDB" id="A0A0A7GBC7"/>
<dbReference type="Proteomes" id="UP000030624">
    <property type="component" value="Chromosome"/>
</dbReference>
<organism evidence="1 2">
    <name type="scientific">Geoglobus acetivorans</name>
    <dbReference type="NCBI Taxonomy" id="565033"/>
    <lineage>
        <taxon>Archaea</taxon>
        <taxon>Methanobacteriati</taxon>
        <taxon>Methanobacteriota</taxon>
        <taxon>Archaeoglobi</taxon>
        <taxon>Archaeoglobales</taxon>
        <taxon>Archaeoglobaceae</taxon>
        <taxon>Geoglobus</taxon>
    </lineage>
</organism>
<evidence type="ECO:0000313" key="2">
    <source>
        <dbReference type="Proteomes" id="UP000030624"/>
    </source>
</evidence>
<dbReference type="EMBL" id="CP009552">
    <property type="protein sequence ID" value="AIY89335.1"/>
    <property type="molecule type" value="Genomic_DNA"/>
</dbReference>
<evidence type="ECO:0008006" key="3">
    <source>
        <dbReference type="Google" id="ProtNLM"/>
    </source>
</evidence>
<accession>A0A0A7GBC7</accession>